<gene>
    <name evidence="2" type="ORF">EO244_14100</name>
</gene>
<keyword evidence="1" id="KW-0472">Membrane</keyword>
<dbReference type="RefSeq" id="WP_129255331.1">
    <property type="nucleotide sequence ID" value="NZ_SAXA01000015.1"/>
</dbReference>
<proteinExistence type="predicted"/>
<name>A0A4Q1JJU5_9BACT</name>
<feature type="transmembrane region" description="Helical" evidence="1">
    <location>
        <begin position="134"/>
        <end position="151"/>
    </location>
</feature>
<dbReference type="AlphaFoldDB" id="A0A4Q1JJU5"/>
<sequence>MNINEPLLKTSLEGVSSSIIYFMSMPFRMRRYKRMKFLIDEYKLLSETKFLDTYIQKQHLLELEAEIYCSNQKINLEYYQLKSYLNFYNQYAPVISDKLLKKAIPSIRSFNNNTLEFELPNGKAATYILGAPKVLIVILFAMGAVALMFGVLHENKIIGLLIDIGALFMFLMSIVVDRAFQSIFSAQTIMRRIELYEQQHQKGD</sequence>
<accession>A0A4Q1JJU5</accession>
<protein>
    <submittedName>
        <fullName evidence="2">Uncharacterized protein</fullName>
    </submittedName>
</protein>
<evidence type="ECO:0000313" key="3">
    <source>
        <dbReference type="Proteomes" id="UP000289703"/>
    </source>
</evidence>
<feature type="transmembrane region" description="Helical" evidence="1">
    <location>
        <begin position="6"/>
        <end position="27"/>
    </location>
</feature>
<keyword evidence="3" id="KW-1185">Reference proteome</keyword>
<dbReference type="EMBL" id="SAXA01000015">
    <property type="protein sequence ID" value="RXQ89495.1"/>
    <property type="molecule type" value="Genomic_DNA"/>
</dbReference>
<comment type="caution">
    <text evidence="2">The sequence shown here is derived from an EMBL/GenBank/DDBJ whole genome shotgun (WGS) entry which is preliminary data.</text>
</comment>
<evidence type="ECO:0000256" key="1">
    <source>
        <dbReference type="SAM" id="Phobius"/>
    </source>
</evidence>
<keyword evidence="1" id="KW-1133">Transmembrane helix</keyword>
<dbReference type="Proteomes" id="UP000289703">
    <property type="component" value="Unassembled WGS sequence"/>
</dbReference>
<organism evidence="2 3">
    <name type="scientific">Ancylomarina salipaludis</name>
    <dbReference type="NCBI Taxonomy" id="2501299"/>
    <lineage>
        <taxon>Bacteria</taxon>
        <taxon>Pseudomonadati</taxon>
        <taxon>Bacteroidota</taxon>
        <taxon>Bacteroidia</taxon>
        <taxon>Marinilabiliales</taxon>
        <taxon>Marinifilaceae</taxon>
        <taxon>Ancylomarina</taxon>
    </lineage>
</organism>
<keyword evidence="1" id="KW-0812">Transmembrane</keyword>
<evidence type="ECO:0000313" key="2">
    <source>
        <dbReference type="EMBL" id="RXQ89495.1"/>
    </source>
</evidence>
<feature type="transmembrane region" description="Helical" evidence="1">
    <location>
        <begin position="157"/>
        <end position="176"/>
    </location>
</feature>
<reference evidence="2 3" key="1">
    <citation type="submission" date="2019-01" db="EMBL/GenBank/DDBJ databases">
        <title>Ancylomarina salipaludis sp. nov., isolated from a salt marsh.</title>
        <authorList>
            <person name="Yoon J.-H."/>
        </authorList>
    </citation>
    <scope>NUCLEOTIDE SEQUENCE [LARGE SCALE GENOMIC DNA]</scope>
    <source>
        <strain evidence="2 3">SHSM-M15</strain>
    </source>
</reference>